<proteinExistence type="predicted"/>
<keyword evidence="2" id="KW-1185">Reference proteome</keyword>
<protein>
    <submittedName>
        <fullName evidence="1">Uncharacterized protein</fullName>
    </submittedName>
</protein>
<sequence length="160" mass="17730">MERALIFCFPLVRSSYVDHGGDGKGGSWVLTPDLVVMAKVGALVLDIFFNLIPPLFFGEKVEAELSKLVEFPTVVLGYVIVKYLYQKPFLGILSNHSAAFPLRERWKKRSLDASLVVPSAWVGGLDPMLLEVDASSSKRFLPAIARDSFSCKRQVVLLSL</sequence>
<evidence type="ECO:0000313" key="2">
    <source>
        <dbReference type="Proteomes" id="UP001151760"/>
    </source>
</evidence>
<accession>A0ABQ4XEQ3</accession>
<organism evidence="1 2">
    <name type="scientific">Tanacetum coccineum</name>
    <dbReference type="NCBI Taxonomy" id="301880"/>
    <lineage>
        <taxon>Eukaryota</taxon>
        <taxon>Viridiplantae</taxon>
        <taxon>Streptophyta</taxon>
        <taxon>Embryophyta</taxon>
        <taxon>Tracheophyta</taxon>
        <taxon>Spermatophyta</taxon>
        <taxon>Magnoliopsida</taxon>
        <taxon>eudicotyledons</taxon>
        <taxon>Gunneridae</taxon>
        <taxon>Pentapetalae</taxon>
        <taxon>asterids</taxon>
        <taxon>campanulids</taxon>
        <taxon>Asterales</taxon>
        <taxon>Asteraceae</taxon>
        <taxon>Asteroideae</taxon>
        <taxon>Anthemideae</taxon>
        <taxon>Anthemidinae</taxon>
        <taxon>Tanacetum</taxon>
    </lineage>
</organism>
<reference evidence="1" key="1">
    <citation type="journal article" date="2022" name="Int. J. Mol. Sci.">
        <title>Draft Genome of Tanacetum Coccineum: Genomic Comparison of Closely Related Tanacetum-Family Plants.</title>
        <authorList>
            <person name="Yamashiro T."/>
            <person name="Shiraishi A."/>
            <person name="Nakayama K."/>
            <person name="Satake H."/>
        </authorList>
    </citation>
    <scope>NUCLEOTIDE SEQUENCE</scope>
</reference>
<gene>
    <name evidence="1" type="ORF">Tco_0678245</name>
</gene>
<name>A0ABQ4XEQ3_9ASTR</name>
<reference evidence="1" key="2">
    <citation type="submission" date="2022-01" db="EMBL/GenBank/DDBJ databases">
        <authorList>
            <person name="Yamashiro T."/>
            <person name="Shiraishi A."/>
            <person name="Satake H."/>
            <person name="Nakayama K."/>
        </authorList>
    </citation>
    <scope>NUCLEOTIDE SEQUENCE</scope>
</reference>
<dbReference type="Proteomes" id="UP001151760">
    <property type="component" value="Unassembled WGS sequence"/>
</dbReference>
<evidence type="ECO:0000313" key="1">
    <source>
        <dbReference type="EMBL" id="GJS63681.1"/>
    </source>
</evidence>
<dbReference type="EMBL" id="BQNB010009449">
    <property type="protein sequence ID" value="GJS63681.1"/>
    <property type="molecule type" value="Genomic_DNA"/>
</dbReference>
<comment type="caution">
    <text evidence="1">The sequence shown here is derived from an EMBL/GenBank/DDBJ whole genome shotgun (WGS) entry which is preliminary data.</text>
</comment>